<comment type="caution">
    <text evidence="2">The sequence shown here is derived from an EMBL/GenBank/DDBJ whole genome shotgun (WGS) entry which is preliminary data.</text>
</comment>
<proteinExistence type="predicted"/>
<name>A0AAN6N066_9PEZI</name>
<sequence>MQPAYFKMKIWTKSDPRSGFKHQIVCFEIPNSEHRQTKNKYAEIYAVPDTPATQYLKERFADPDFCSETNFDLARSWIHDCLENHQACRGGERELLPTRVIEVSPSSENSDWIRLHISKGHEADGRYAALSYCWGKQQTCVTSLESLAANVAGMSLASLHKTIQDAVICTRKLGIPFLWVDALCIVQDSDEDKNREIGMMADIYSHAAVTISAAGAKDCDRGFLKMREDVGERYEQRSGPMPYRCPDGSVGKIFLVPVHHGSLWDNDKTEFIYERAWTHQERMLSPRILTYGYRQLAWQCLVVSRCDFDIEDLHYGSNILDIRRFLHDCDRATLPSKTVIHSWWRDVVQEFSHGRLSVLSDKLLALSATARRFGWALQMESHTYVSGLWLGDEFLKNLTWYSSRPLRIRLPDHFRRPNRGLPKPTWSWASINGPVAYPQSFLHRSPVFTATDSITVDVPFDGYFSEGFLALTGIVLGPLTWSRLAEYFPSRTREHESEEPNDAGMGWVYPDENDELLYAGMVMDQGNHTEHEYWLFELARLGRAKMGLVLRKAKDIPETSKYRRAGLYSMNTRLPETYQKQWEDVALFQTVVLI</sequence>
<protein>
    <submittedName>
        <fullName evidence="2">Heterokaryon incompatibility protein-domain-containing protein</fullName>
    </submittedName>
</protein>
<evidence type="ECO:0000259" key="1">
    <source>
        <dbReference type="Pfam" id="PF06985"/>
    </source>
</evidence>
<keyword evidence="3" id="KW-1185">Reference proteome</keyword>
<dbReference type="EMBL" id="MU853924">
    <property type="protein sequence ID" value="KAK3935438.1"/>
    <property type="molecule type" value="Genomic_DNA"/>
</dbReference>
<dbReference type="Proteomes" id="UP001303473">
    <property type="component" value="Unassembled WGS sequence"/>
</dbReference>
<dbReference type="InterPro" id="IPR010730">
    <property type="entry name" value="HET"/>
</dbReference>
<organism evidence="2 3">
    <name type="scientific">Diplogelasinospora grovesii</name>
    <dbReference type="NCBI Taxonomy" id="303347"/>
    <lineage>
        <taxon>Eukaryota</taxon>
        <taxon>Fungi</taxon>
        <taxon>Dikarya</taxon>
        <taxon>Ascomycota</taxon>
        <taxon>Pezizomycotina</taxon>
        <taxon>Sordariomycetes</taxon>
        <taxon>Sordariomycetidae</taxon>
        <taxon>Sordariales</taxon>
        <taxon>Diplogelasinosporaceae</taxon>
        <taxon>Diplogelasinospora</taxon>
    </lineage>
</organism>
<evidence type="ECO:0000313" key="3">
    <source>
        <dbReference type="Proteomes" id="UP001303473"/>
    </source>
</evidence>
<evidence type="ECO:0000313" key="2">
    <source>
        <dbReference type="EMBL" id="KAK3935438.1"/>
    </source>
</evidence>
<reference evidence="3" key="1">
    <citation type="journal article" date="2023" name="Mol. Phylogenet. Evol.">
        <title>Genome-scale phylogeny and comparative genomics of the fungal order Sordariales.</title>
        <authorList>
            <person name="Hensen N."/>
            <person name="Bonometti L."/>
            <person name="Westerberg I."/>
            <person name="Brannstrom I.O."/>
            <person name="Guillou S."/>
            <person name="Cros-Aarteil S."/>
            <person name="Calhoun S."/>
            <person name="Haridas S."/>
            <person name="Kuo A."/>
            <person name="Mondo S."/>
            <person name="Pangilinan J."/>
            <person name="Riley R."/>
            <person name="LaButti K."/>
            <person name="Andreopoulos B."/>
            <person name="Lipzen A."/>
            <person name="Chen C."/>
            <person name="Yan M."/>
            <person name="Daum C."/>
            <person name="Ng V."/>
            <person name="Clum A."/>
            <person name="Steindorff A."/>
            <person name="Ohm R.A."/>
            <person name="Martin F."/>
            <person name="Silar P."/>
            <person name="Natvig D.O."/>
            <person name="Lalanne C."/>
            <person name="Gautier V."/>
            <person name="Ament-Velasquez S.L."/>
            <person name="Kruys A."/>
            <person name="Hutchinson M.I."/>
            <person name="Powell A.J."/>
            <person name="Barry K."/>
            <person name="Miller A.N."/>
            <person name="Grigoriev I.V."/>
            <person name="Debuchy R."/>
            <person name="Gladieux P."/>
            <person name="Hiltunen Thoren M."/>
            <person name="Johannesson H."/>
        </authorList>
    </citation>
    <scope>NUCLEOTIDE SEQUENCE [LARGE SCALE GENOMIC DNA]</scope>
    <source>
        <strain evidence="3">CBS 340.73</strain>
    </source>
</reference>
<dbReference type="PANTHER" id="PTHR33112:SF16">
    <property type="entry name" value="HETEROKARYON INCOMPATIBILITY DOMAIN-CONTAINING PROTEIN"/>
    <property type="match status" value="1"/>
</dbReference>
<accession>A0AAN6N066</accession>
<dbReference type="PANTHER" id="PTHR33112">
    <property type="entry name" value="DOMAIN PROTEIN, PUTATIVE-RELATED"/>
    <property type="match status" value="1"/>
</dbReference>
<dbReference type="AlphaFoldDB" id="A0AAN6N066"/>
<feature type="domain" description="Heterokaryon incompatibility" evidence="1">
    <location>
        <begin position="127"/>
        <end position="281"/>
    </location>
</feature>
<gene>
    <name evidence="2" type="ORF">QBC46DRAFT_462099</name>
</gene>
<dbReference type="Pfam" id="PF06985">
    <property type="entry name" value="HET"/>
    <property type="match status" value="1"/>
</dbReference>